<dbReference type="EMBL" id="JBHSXM010000001">
    <property type="protein sequence ID" value="MFC6837664.1"/>
    <property type="molecule type" value="Genomic_DNA"/>
</dbReference>
<dbReference type="InterPro" id="IPR055933">
    <property type="entry name" value="DUF7511"/>
</dbReference>
<proteinExistence type="predicted"/>
<keyword evidence="3" id="KW-1185">Reference proteome</keyword>
<name>A0ABD5UB13_9EURY</name>
<dbReference type="RefSeq" id="WP_304449328.1">
    <property type="nucleotide sequence ID" value="NZ_JARRAH010000001.1"/>
</dbReference>
<dbReference type="AlphaFoldDB" id="A0ABD5UB13"/>
<reference evidence="2 3" key="1">
    <citation type="journal article" date="2019" name="Int. J. Syst. Evol. Microbiol.">
        <title>The Global Catalogue of Microorganisms (GCM) 10K type strain sequencing project: providing services to taxonomists for standard genome sequencing and annotation.</title>
        <authorList>
            <consortium name="The Broad Institute Genomics Platform"/>
            <consortium name="The Broad Institute Genome Sequencing Center for Infectious Disease"/>
            <person name="Wu L."/>
            <person name="Ma J."/>
        </authorList>
    </citation>
    <scope>NUCLEOTIDE SEQUENCE [LARGE SCALE GENOMIC DNA]</scope>
    <source>
        <strain evidence="2 3">PSRA2</strain>
    </source>
</reference>
<accession>A0ABD5UB13</accession>
<dbReference type="Proteomes" id="UP001596406">
    <property type="component" value="Unassembled WGS sequence"/>
</dbReference>
<comment type="caution">
    <text evidence="2">The sequence shown here is derived from an EMBL/GenBank/DDBJ whole genome shotgun (WGS) entry which is preliminary data.</text>
</comment>
<protein>
    <recommendedName>
        <fullName evidence="1">DUF7511 domain-containing protein</fullName>
    </recommendedName>
</protein>
<organism evidence="2 3">
    <name type="scientific">Halomarina ordinaria</name>
    <dbReference type="NCBI Taxonomy" id="3033939"/>
    <lineage>
        <taxon>Archaea</taxon>
        <taxon>Methanobacteriati</taxon>
        <taxon>Methanobacteriota</taxon>
        <taxon>Stenosarchaea group</taxon>
        <taxon>Halobacteria</taxon>
        <taxon>Halobacteriales</taxon>
        <taxon>Natronomonadaceae</taxon>
        <taxon>Halomarina</taxon>
    </lineage>
</organism>
<evidence type="ECO:0000313" key="2">
    <source>
        <dbReference type="EMBL" id="MFC6837664.1"/>
    </source>
</evidence>
<evidence type="ECO:0000313" key="3">
    <source>
        <dbReference type="Proteomes" id="UP001596406"/>
    </source>
</evidence>
<sequence>MTDHRIDDAVPSIAEEVQSCRDRGVLLHRIVRPPNAPEECTLYPDDVSAAELPTTWLTASEGAFVSLADAR</sequence>
<dbReference type="Pfam" id="PF24351">
    <property type="entry name" value="DUF7511"/>
    <property type="match status" value="1"/>
</dbReference>
<gene>
    <name evidence="2" type="ORF">ACFQHK_14305</name>
</gene>
<feature type="domain" description="DUF7511" evidence="1">
    <location>
        <begin position="26"/>
        <end position="71"/>
    </location>
</feature>
<evidence type="ECO:0000259" key="1">
    <source>
        <dbReference type="Pfam" id="PF24351"/>
    </source>
</evidence>